<dbReference type="Proteomes" id="UP000237000">
    <property type="component" value="Unassembled WGS sequence"/>
</dbReference>
<organism evidence="1 2">
    <name type="scientific">Trema orientale</name>
    <name type="common">Charcoal tree</name>
    <name type="synonym">Celtis orientalis</name>
    <dbReference type="NCBI Taxonomy" id="63057"/>
    <lineage>
        <taxon>Eukaryota</taxon>
        <taxon>Viridiplantae</taxon>
        <taxon>Streptophyta</taxon>
        <taxon>Embryophyta</taxon>
        <taxon>Tracheophyta</taxon>
        <taxon>Spermatophyta</taxon>
        <taxon>Magnoliopsida</taxon>
        <taxon>eudicotyledons</taxon>
        <taxon>Gunneridae</taxon>
        <taxon>Pentapetalae</taxon>
        <taxon>rosids</taxon>
        <taxon>fabids</taxon>
        <taxon>Rosales</taxon>
        <taxon>Cannabaceae</taxon>
        <taxon>Trema</taxon>
    </lineage>
</organism>
<proteinExistence type="predicted"/>
<evidence type="ECO:0000313" key="1">
    <source>
        <dbReference type="EMBL" id="PON84096.1"/>
    </source>
</evidence>
<keyword evidence="2" id="KW-1185">Reference proteome</keyword>
<comment type="caution">
    <text evidence="1">The sequence shown here is derived from an EMBL/GenBank/DDBJ whole genome shotgun (WGS) entry which is preliminary data.</text>
</comment>
<sequence>MACSFSLVGFDLSLFPPSSTLERDVEASRDDTSSTTITRNGGDCGTTEIRYADIHALFLERVETRLVCSTTRKAWVWYTHHPSFGIQEITIMK</sequence>
<dbReference type="InParanoid" id="A0A2P5EF02"/>
<protein>
    <submittedName>
        <fullName evidence="1">Uncharacterized protein</fullName>
    </submittedName>
</protein>
<accession>A0A2P5EF02</accession>
<gene>
    <name evidence="1" type="ORF">TorRG33x02_201060</name>
</gene>
<name>A0A2P5EF02_TREOI</name>
<dbReference type="EMBL" id="JXTC01000168">
    <property type="protein sequence ID" value="PON84096.1"/>
    <property type="molecule type" value="Genomic_DNA"/>
</dbReference>
<reference evidence="2" key="1">
    <citation type="submission" date="2016-06" db="EMBL/GenBank/DDBJ databases">
        <title>Parallel loss of symbiosis genes in relatives of nitrogen-fixing non-legume Parasponia.</title>
        <authorList>
            <person name="Van Velzen R."/>
            <person name="Holmer R."/>
            <person name="Bu F."/>
            <person name="Rutten L."/>
            <person name="Van Zeijl A."/>
            <person name="Liu W."/>
            <person name="Santuari L."/>
            <person name="Cao Q."/>
            <person name="Sharma T."/>
            <person name="Shen D."/>
            <person name="Roswanjaya Y."/>
            <person name="Wardhani T."/>
            <person name="Kalhor M.S."/>
            <person name="Jansen J."/>
            <person name="Van den Hoogen J."/>
            <person name="Gungor B."/>
            <person name="Hartog M."/>
            <person name="Hontelez J."/>
            <person name="Verver J."/>
            <person name="Yang W.-C."/>
            <person name="Schijlen E."/>
            <person name="Repin R."/>
            <person name="Schilthuizen M."/>
            <person name="Schranz E."/>
            <person name="Heidstra R."/>
            <person name="Miyata K."/>
            <person name="Fedorova E."/>
            <person name="Kohlen W."/>
            <person name="Bisseling T."/>
            <person name="Smit S."/>
            <person name="Geurts R."/>
        </authorList>
    </citation>
    <scope>NUCLEOTIDE SEQUENCE [LARGE SCALE GENOMIC DNA]</scope>
    <source>
        <strain evidence="2">cv. RG33-2</strain>
    </source>
</reference>
<dbReference type="AlphaFoldDB" id="A0A2P5EF02"/>
<evidence type="ECO:0000313" key="2">
    <source>
        <dbReference type="Proteomes" id="UP000237000"/>
    </source>
</evidence>